<organism evidence="2 3">
    <name type="scientific">Paenibacillus crassostreae</name>
    <dbReference type="NCBI Taxonomy" id="1763538"/>
    <lineage>
        <taxon>Bacteria</taxon>
        <taxon>Bacillati</taxon>
        <taxon>Bacillota</taxon>
        <taxon>Bacilli</taxon>
        <taxon>Bacillales</taxon>
        <taxon>Paenibacillaceae</taxon>
        <taxon>Paenibacillus</taxon>
    </lineage>
</organism>
<dbReference type="Pfam" id="PF08240">
    <property type="entry name" value="ADH_N"/>
    <property type="match status" value="1"/>
</dbReference>
<feature type="domain" description="Enoyl reductase (ER)" evidence="1">
    <location>
        <begin position="10"/>
        <end position="300"/>
    </location>
</feature>
<dbReference type="CDD" id="cd08267">
    <property type="entry name" value="MDR1"/>
    <property type="match status" value="1"/>
</dbReference>
<dbReference type="STRING" id="1763538.LPB68_17990"/>
<dbReference type="Proteomes" id="UP000077134">
    <property type="component" value="Unassembled WGS sequence"/>
</dbReference>
<protein>
    <submittedName>
        <fullName evidence="2">NADPH:quinone reductase</fullName>
    </submittedName>
</protein>
<sequence>MKAIVCTKYGSPDVLQLSEVAKPIPKDNEVLVRVHATTVTSGDCRCRSFNSPILMWIPMRIFLGLRKPRQPILGVELAGEIEAIGKDVKRFMKGDQVYGLTGMRFGAHAEYTCMPEDGVVALKPSNVTYEEAAAVPFGGTTALHFLKKGNIQIGQKVLIYGASGAVGTSAVQLAKYFGAEVTGVCSTSNLELVRSLGADKLIDYTKDDFMRRGEQYDIIFDAVGKTSKSNCKKALTPNGTYVSVEGHGMAKVRKGDLILLKELIETGKMTSVIDRRYKLEQISEAHRYVEKGHKKGNVVIMVEHANKI</sequence>
<keyword evidence="3" id="KW-1185">Reference proteome</keyword>
<dbReference type="RefSeq" id="WP_068656384.1">
    <property type="nucleotide sequence ID" value="NZ_CP017770.1"/>
</dbReference>
<dbReference type="SMART" id="SM00829">
    <property type="entry name" value="PKS_ER"/>
    <property type="match status" value="1"/>
</dbReference>
<dbReference type="AlphaFoldDB" id="A0A167G0A8"/>
<evidence type="ECO:0000313" key="2">
    <source>
        <dbReference type="EMBL" id="OAB77081.1"/>
    </source>
</evidence>
<dbReference type="InterPro" id="IPR036291">
    <property type="entry name" value="NAD(P)-bd_dom_sf"/>
</dbReference>
<proteinExistence type="predicted"/>
<dbReference type="SUPFAM" id="SSF50129">
    <property type="entry name" value="GroES-like"/>
    <property type="match status" value="1"/>
</dbReference>
<dbReference type="PANTHER" id="PTHR11695:SF648">
    <property type="entry name" value="ZINC-BINDING OXIDOREDUCTASE"/>
    <property type="match status" value="1"/>
</dbReference>
<dbReference type="InterPro" id="IPR050700">
    <property type="entry name" value="YIM1/Zinc_Alcohol_DH_Fams"/>
</dbReference>
<dbReference type="InterPro" id="IPR013154">
    <property type="entry name" value="ADH-like_N"/>
</dbReference>
<dbReference type="InterPro" id="IPR013149">
    <property type="entry name" value="ADH-like_C"/>
</dbReference>
<accession>A0A167G0A8</accession>
<dbReference type="OrthoDB" id="9792162at2"/>
<dbReference type="GO" id="GO:0016491">
    <property type="term" value="F:oxidoreductase activity"/>
    <property type="evidence" value="ECO:0007669"/>
    <property type="project" value="InterPro"/>
</dbReference>
<dbReference type="KEGG" id="pcx:LPB68_17990"/>
<dbReference type="Gene3D" id="3.40.50.720">
    <property type="entry name" value="NAD(P)-binding Rossmann-like Domain"/>
    <property type="match status" value="1"/>
</dbReference>
<dbReference type="EMBL" id="LSFN01000005">
    <property type="protein sequence ID" value="OAB77081.1"/>
    <property type="molecule type" value="Genomic_DNA"/>
</dbReference>
<reference evidence="2 3" key="1">
    <citation type="submission" date="2016-02" db="EMBL/GenBank/DDBJ databases">
        <title>Paenibacillus sp. LPB0068, isolated from Crassostrea gigas.</title>
        <authorList>
            <person name="Shin S.-K."/>
            <person name="Yi H."/>
        </authorList>
    </citation>
    <scope>NUCLEOTIDE SEQUENCE [LARGE SCALE GENOMIC DNA]</scope>
    <source>
        <strain evidence="2 3">LPB0068</strain>
    </source>
</reference>
<evidence type="ECO:0000259" key="1">
    <source>
        <dbReference type="SMART" id="SM00829"/>
    </source>
</evidence>
<dbReference type="Pfam" id="PF00107">
    <property type="entry name" value="ADH_zinc_N"/>
    <property type="match status" value="1"/>
</dbReference>
<dbReference type="InterPro" id="IPR011032">
    <property type="entry name" value="GroES-like_sf"/>
</dbReference>
<dbReference type="SUPFAM" id="SSF51735">
    <property type="entry name" value="NAD(P)-binding Rossmann-fold domains"/>
    <property type="match status" value="1"/>
</dbReference>
<evidence type="ECO:0000313" key="3">
    <source>
        <dbReference type="Proteomes" id="UP000077134"/>
    </source>
</evidence>
<gene>
    <name evidence="2" type="ORF">PNBC_06745</name>
</gene>
<dbReference type="InterPro" id="IPR020843">
    <property type="entry name" value="ER"/>
</dbReference>
<name>A0A167G0A8_9BACL</name>
<dbReference type="PANTHER" id="PTHR11695">
    <property type="entry name" value="ALCOHOL DEHYDROGENASE RELATED"/>
    <property type="match status" value="1"/>
</dbReference>
<comment type="caution">
    <text evidence="2">The sequence shown here is derived from an EMBL/GenBank/DDBJ whole genome shotgun (WGS) entry which is preliminary data.</text>
</comment>
<dbReference type="Gene3D" id="3.90.180.10">
    <property type="entry name" value="Medium-chain alcohol dehydrogenases, catalytic domain"/>
    <property type="match status" value="1"/>
</dbReference>